<dbReference type="KEGG" id="caqu:CAQU_10955"/>
<evidence type="ECO:0000256" key="1">
    <source>
        <dbReference type="SAM" id="MobiDB-lite"/>
    </source>
</evidence>
<dbReference type="STRING" id="1431546.CAQU_10955"/>
<evidence type="ECO:0000313" key="2">
    <source>
        <dbReference type="EMBL" id="APT85483.1"/>
    </source>
</evidence>
<feature type="compositionally biased region" description="Pro residues" evidence="1">
    <location>
        <begin position="310"/>
        <end position="323"/>
    </location>
</feature>
<reference evidence="2 3" key="1">
    <citation type="submission" date="2014-08" db="EMBL/GenBank/DDBJ databases">
        <title>Complete genome sequence of Corynebacterium aquilae S-613T(T) (=DSM 44791(T)), isolated from the choana of a healthy golden eagle.</title>
        <authorList>
            <person name="Ruckert C."/>
            <person name="Albersmeier A."/>
            <person name="Winkler A."/>
            <person name="Kalinowski J."/>
        </authorList>
    </citation>
    <scope>NUCLEOTIDE SEQUENCE [LARGE SCALE GENOMIC DNA]</scope>
    <source>
        <strain evidence="2 3">S-613</strain>
    </source>
</reference>
<feature type="region of interest" description="Disordered" evidence="1">
    <location>
        <begin position="298"/>
        <end position="329"/>
    </location>
</feature>
<gene>
    <name evidence="2" type="ORF">CAQU_10955</name>
</gene>
<keyword evidence="3" id="KW-1185">Reference proteome</keyword>
<name>A0A1L7CI91_9CORY</name>
<organism evidence="2 3">
    <name type="scientific">Corynebacterium aquilae DSM 44791</name>
    <dbReference type="NCBI Taxonomy" id="1431546"/>
    <lineage>
        <taxon>Bacteria</taxon>
        <taxon>Bacillati</taxon>
        <taxon>Actinomycetota</taxon>
        <taxon>Actinomycetes</taxon>
        <taxon>Mycobacteriales</taxon>
        <taxon>Corynebacteriaceae</taxon>
        <taxon>Corynebacterium</taxon>
    </lineage>
</organism>
<dbReference type="Proteomes" id="UP000185478">
    <property type="component" value="Chromosome"/>
</dbReference>
<proteinExistence type="predicted"/>
<dbReference type="AlphaFoldDB" id="A0A1L7CI91"/>
<accession>A0A1L7CI91</accession>
<evidence type="ECO:0000313" key="3">
    <source>
        <dbReference type="Proteomes" id="UP000185478"/>
    </source>
</evidence>
<sequence>MGRVAEVGKTSGGLTKITTEPVSVDDAYEKFEVSREYNDGDIIFYDPGNPNNRMDRAAFGTSFELSLFCGVKGEAKQEAKLKSLINFTDMRADADLTGKDGGFYFAVTPGIQLISNGELSELEGSLTCSLPDFLTSRFALPLGGPFMAKLSPLAGFSVTNKLSKTDTVSLRVPIEVAAGWGKYAPMLKPHAPVVDRSVESKESLHFQIDLGASIGIAGGPRIGEVSVDLDTIYSIEATYPTKTTKTESNGAVITTVETCPVFERSMRLWGGVRASIIFVLKVESGMEKELSRSRIDKPCELVSRGESPKDPSPTPDEPTPPVDKPSKPNLYSRLGELRGLTVNEFLRCRVDSPADGRSVFYGDDHCSTSLAVAVDRMTYSGDDWITGNEFEPVSGPEVSGAGTADDPLVIRTKVRPSGRKLLIEQIDTFVEGSGSYMTTINVTNEGDKAEEIIVYRGVDCYLNRDDWGHGVLTPRGAACIADDGRQIAFESFTEGERRFVGQYDTTWLLIGGADDLPNMAEDGRYDNGMAVSWKKQLRGGETASFRSNFELREPA</sequence>
<protein>
    <submittedName>
        <fullName evidence="2">Uncharacterized protein</fullName>
    </submittedName>
</protein>
<dbReference type="EMBL" id="CP009245">
    <property type="protein sequence ID" value="APT85483.1"/>
    <property type="molecule type" value="Genomic_DNA"/>
</dbReference>